<dbReference type="InterPro" id="IPR004358">
    <property type="entry name" value="Sig_transdc_His_kin-like_C"/>
</dbReference>
<feature type="modified residue" description="4-aspartylphosphate" evidence="8">
    <location>
        <position position="1015"/>
    </location>
</feature>
<keyword evidence="15" id="KW-1185">Reference proteome</keyword>
<dbReference type="Gene3D" id="3.30.565.10">
    <property type="entry name" value="Histidine kinase-like ATPase, C-terminal domain"/>
    <property type="match status" value="1"/>
</dbReference>
<dbReference type="SUPFAM" id="SSF47384">
    <property type="entry name" value="Homodimeric domain of signal transducing histidine kinase"/>
    <property type="match status" value="1"/>
</dbReference>
<dbReference type="Pfam" id="PF00512">
    <property type="entry name" value="HisKA"/>
    <property type="match status" value="1"/>
</dbReference>
<dbReference type="STRING" id="1077936.SAMN05421545_2985"/>
<evidence type="ECO:0000259" key="11">
    <source>
        <dbReference type="PROSITE" id="PS50109"/>
    </source>
</evidence>
<dbReference type="GO" id="GO:0016020">
    <property type="term" value="C:membrane"/>
    <property type="evidence" value="ECO:0007669"/>
    <property type="project" value="UniProtKB-SubCell"/>
</dbReference>
<dbReference type="SUPFAM" id="SSF52172">
    <property type="entry name" value="CheY-like"/>
    <property type="match status" value="3"/>
</dbReference>
<dbReference type="PANTHER" id="PTHR45339:SF1">
    <property type="entry name" value="HYBRID SIGNAL TRANSDUCTION HISTIDINE KINASE J"/>
    <property type="match status" value="1"/>
</dbReference>
<dbReference type="CDD" id="cd16922">
    <property type="entry name" value="HATPase_EvgS-ArcB-TorS-like"/>
    <property type="match status" value="1"/>
</dbReference>
<dbReference type="InterPro" id="IPR013587">
    <property type="entry name" value="Nitrate/nitrite_sensing"/>
</dbReference>
<dbReference type="Gene3D" id="6.10.340.10">
    <property type="match status" value="1"/>
</dbReference>
<feature type="coiled-coil region" evidence="9">
    <location>
        <begin position="584"/>
        <end position="667"/>
    </location>
</feature>
<evidence type="ECO:0000256" key="6">
    <source>
        <dbReference type="ARBA" id="ARBA00022777"/>
    </source>
</evidence>
<dbReference type="Pfam" id="PF00072">
    <property type="entry name" value="Response_reg"/>
    <property type="match status" value="3"/>
</dbReference>
<evidence type="ECO:0000259" key="13">
    <source>
        <dbReference type="PROSITE" id="PS50885"/>
    </source>
</evidence>
<evidence type="ECO:0000256" key="5">
    <source>
        <dbReference type="ARBA" id="ARBA00022679"/>
    </source>
</evidence>
<dbReference type="PRINTS" id="PR00344">
    <property type="entry name" value="BCTRLSENSOR"/>
</dbReference>
<feature type="modified residue" description="4-aspartylphosphate" evidence="8">
    <location>
        <position position="1137"/>
    </location>
</feature>
<dbReference type="Gene3D" id="1.10.287.130">
    <property type="match status" value="1"/>
</dbReference>
<keyword evidence="10" id="KW-0812">Transmembrane</keyword>
<evidence type="ECO:0000256" key="2">
    <source>
        <dbReference type="ARBA" id="ARBA00004370"/>
    </source>
</evidence>
<evidence type="ECO:0000313" key="14">
    <source>
        <dbReference type="EMBL" id="SIR26151.1"/>
    </source>
</evidence>
<dbReference type="EMBL" id="FTNM01000004">
    <property type="protein sequence ID" value="SIR26151.1"/>
    <property type="molecule type" value="Genomic_DNA"/>
</dbReference>
<dbReference type="InterPro" id="IPR036890">
    <property type="entry name" value="HATPase_C_sf"/>
</dbReference>
<dbReference type="InterPro" id="IPR003661">
    <property type="entry name" value="HisK_dim/P_dom"/>
</dbReference>
<evidence type="ECO:0000256" key="7">
    <source>
        <dbReference type="ARBA" id="ARBA00023012"/>
    </source>
</evidence>
<feature type="domain" description="HAMP" evidence="13">
    <location>
        <begin position="323"/>
        <end position="375"/>
    </location>
</feature>
<protein>
    <recommendedName>
        <fullName evidence="3">histidine kinase</fullName>
        <ecNumber evidence="3">2.7.13.3</ecNumber>
    </recommendedName>
</protein>
<dbReference type="SUPFAM" id="SSF55874">
    <property type="entry name" value="ATPase domain of HSP90 chaperone/DNA topoisomerase II/histidine kinase"/>
    <property type="match status" value="1"/>
</dbReference>
<keyword evidence="4 8" id="KW-0597">Phosphoprotein</keyword>
<name>A0A1N6ZHB9_9BACT</name>
<dbReference type="SMART" id="SM00065">
    <property type="entry name" value="GAF"/>
    <property type="match status" value="1"/>
</dbReference>
<dbReference type="InterPro" id="IPR036097">
    <property type="entry name" value="HisK_dim/P_sf"/>
</dbReference>
<evidence type="ECO:0000256" key="10">
    <source>
        <dbReference type="SAM" id="Phobius"/>
    </source>
</evidence>
<dbReference type="PANTHER" id="PTHR45339">
    <property type="entry name" value="HYBRID SIGNAL TRANSDUCTION HISTIDINE KINASE J"/>
    <property type="match status" value="1"/>
</dbReference>
<dbReference type="CDD" id="cd17546">
    <property type="entry name" value="REC_hyHK_CKI1_RcsC-like"/>
    <property type="match status" value="1"/>
</dbReference>
<keyword evidence="10" id="KW-0472">Membrane</keyword>
<feature type="modified residue" description="4-aspartylphosphate" evidence="8">
    <location>
        <position position="1283"/>
    </location>
</feature>
<feature type="domain" description="Response regulatory" evidence="12">
    <location>
        <begin position="1088"/>
        <end position="1204"/>
    </location>
</feature>
<comment type="subcellular location">
    <subcellularLocation>
        <location evidence="2">Membrane</location>
    </subcellularLocation>
</comment>
<dbReference type="EC" id="2.7.13.3" evidence="3"/>
<dbReference type="Pfam" id="PF13185">
    <property type="entry name" value="GAF_2"/>
    <property type="match status" value="1"/>
</dbReference>
<evidence type="ECO:0000256" key="8">
    <source>
        <dbReference type="PROSITE-ProRule" id="PRU00169"/>
    </source>
</evidence>
<feature type="transmembrane region" description="Helical" evidence="10">
    <location>
        <begin position="299"/>
        <end position="322"/>
    </location>
</feature>
<feature type="coiled-coil region" evidence="9">
    <location>
        <begin position="275"/>
        <end position="302"/>
    </location>
</feature>
<dbReference type="Gene3D" id="3.30.450.40">
    <property type="match status" value="1"/>
</dbReference>
<gene>
    <name evidence="14" type="ORF">SAMN05421545_2985</name>
</gene>
<dbReference type="SUPFAM" id="SSF55781">
    <property type="entry name" value="GAF domain-like"/>
    <property type="match status" value="1"/>
</dbReference>
<organism evidence="14 15">
    <name type="scientific">Pontibacter lucknowensis</name>
    <dbReference type="NCBI Taxonomy" id="1077936"/>
    <lineage>
        <taxon>Bacteria</taxon>
        <taxon>Pseudomonadati</taxon>
        <taxon>Bacteroidota</taxon>
        <taxon>Cytophagia</taxon>
        <taxon>Cytophagales</taxon>
        <taxon>Hymenobacteraceae</taxon>
        <taxon>Pontibacter</taxon>
    </lineage>
</organism>
<dbReference type="SMART" id="SM00387">
    <property type="entry name" value="HATPase_c"/>
    <property type="match status" value="1"/>
</dbReference>
<evidence type="ECO:0000256" key="3">
    <source>
        <dbReference type="ARBA" id="ARBA00012438"/>
    </source>
</evidence>
<dbReference type="InterPro" id="IPR001789">
    <property type="entry name" value="Sig_transdc_resp-reg_receiver"/>
</dbReference>
<dbReference type="Proteomes" id="UP000185924">
    <property type="component" value="Unassembled WGS sequence"/>
</dbReference>
<dbReference type="Pfam" id="PF08376">
    <property type="entry name" value="NIT"/>
    <property type="match status" value="1"/>
</dbReference>
<dbReference type="SMART" id="SM00448">
    <property type="entry name" value="REC"/>
    <property type="match status" value="3"/>
</dbReference>
<dbReference type="CDD" id="cd00082">
    <property type="entry name" value="HisKA"/>
    <property type="match status" value="1"/>
</dbReference>
<evidence type="ECO:0000256" key="9">
    <source>
        <dbReference type="SAM" id="Coils"/>
    </source>
</evidence>
<dbReference type="Gene3D" id="3.40.50.2300">
    <property type="match status" value="3"/>
</dbReference>
<keyword evidence="9" id="KW-0175">Coiled coil</keyword>
<dbReference type="CDD" id="cd00156">
    <property type="entry name" value="REC"/>
    <property type="match status" value="2"/>
</dbReference>
<evidence type="ECO:0000256" key="1">
    <source>
        <dbReference type="ARBA" id="ARBA00000085"/>
    </source>
</evidence>
<dbReference type="FunFam" id="3.30.565.10:FF:000010">
    <property type="entry name" value="Sensor histidine kinase RcsC"/>
    <property type="match status" value="1"/>
</dbReference>
<sequence length="1353" mass="152438">MNIIRNLKIRDKLLLLLALLLFPLVYFVAVTVQREIEENDKLQDEIAQLTESEKISSLLHAFQRERARILAAASGDSIFMLDARAQRSLTDAATLDLTDFLSETSRTLPAISMMQDINKYRSDLDKGRLDVDDFRRYSNELIFSMLNRMDASATALSNVEISRQLISFKSLSEAKIHLGRMRSLLMKSMQEGIFSYQDYALLMTQYNSHTTALDNFYRYADRGTVSEVQEILVSDDYKRAVAVVQRLEQNPDTDLNTFDAGSVYSLYTSNIEALRQAEKHLIQNIREQVQDESNRKERYLQVLFVALLFILTLVGFLSYFIISLISTSLATLKNAADRIRLGATDVVVNIESEDEIGSVASSFRGVVNKTVSLSQVAQAIGEGRYDVEIEVQSKEDMLSLAIRDMKNNLEHFTTENANRNWVLTGVAELSNLIGGETTLDKVSRHALSYLCNYTDSEAGVLYLHNNNGKLEPAASHGLQQNKIQLPVFEIGTGLVGQAVAERKVKVLEGVQEEYLRIRTGLSDIEPATVILIPLYFGNTIIGALELASRRPYTEVQRRLLDSAAERISVLIHTLKAHLQTQELLYETQNQAEELETQQEELRQLNAELKASEEELRVNQEELQEKNAELEEKAQLLEEQYEALGAKNKALEDAREAIELKIQQVETVSKYKSDFLANMSHELRTPLNSILILSRLLADNSENTLSTKQIDHAQIIHKSGNDLLRLINEILDLSKIESGMVKLETEELRLTDVSLEPMFKELAAKKKINFKERHVPGAFDSIVTDRFRLEQILKNFIGNAIKFTDEGGEVEFKVYPVTQRPKFKSEQLRDAQDVVAFAVRDTGIGIPAEKQSMVFEAFQQADTSTTRKYGGTGLGLTISKELATLLGGELMLESEPGKGSTFTLYLPRVPFGATNGSAVPEQRQAPAYTPPAAQPVTVPSTSAAQQKSQSMGQVFLNMERQDKKDICVLIVEDDKGFSDILADFAKAKNFKVHQAFTGRDGLRMALEHKPDAMLLDIQLPDMTGWDVLKKVREDKDLRNINVHVMSAYDKEVIGEHAENEEYLPKPVTLEMLNKAFGSIVSKSGANIENILIVEDNEIENKAVAELLLAHGLKSTSAYSAEEAEKVLAKQKVDCIILDLNLPGMKGYDWMKKIKSQTKLGDIPIIIYSGKDLSEEEETKLKEFANTIIIKNEYSYLRLLDEVQLFLHKVNQKLPPGNEFKMKLHVPEEVLRGKKILVVDDDVRNIYSLSSLLEMHGMQVIAAYDGREALEKLDTESGIDMVLMDVMMPEMDGIEATKRIRKDLRFKQLPIISLTAKAMKEDREKCIEAGASDYIPKPVDTDKLLTLMRVWLYEA</sequence>
<dbReference type="PROSITE" id="PS50110">
    <property type="entry name" value="RESPONSE_REGULATORY"/>
    <property type="match status" value="3"/>
</dbReference>
<evidence type="ECO:0000259" key="12">
    <source>
        <dbReference type="PROSITE" id="PS50110"/>
    </source>
</evidence>
<dbReference type="InterPro" id="IPR003018">
    <property type="entry name" value="GAF"/>
</dbReference>
<dbReference type="SMART" id="SM00388">
    <property type="entry name" value="HisKA"/>
    <property type="match status" value="1"/>
</dbReference>
<keyword evidence="10" id="KW-1133">Transmembrane helix</keyword>
<evidence type="ECO:0000313" key="15">
    <source>
        <dbReference type="Proteomes" id="UP000185924"/>
    </source>
</evidence>
<keyword evidence="6 14" id="KW-0418">Kinase</keyword>
<keyword evidence="5" id="KW-0808">Transferase</keyword>
<feature type="domain" description="Response regulatory" evidence="12">
    <location>
        <begin position="1233"/>
        <end position="1350"/>
    </location>
</feature>
<dbReference type="Pfam" id="PF00672">
    <property type="entry name" value="HAMP"/>
    <property type="match status" value="1"/>
</dbReference>
<dbReference type="InterPro" id="IPR003594">
    <property type="entry name" value="HATPase_dom"/>
</dbReference>
<dbReference type="GO" id="GO:0000155">
    <property type="term" value="F:phosphorelay sensor kinase activity"/>
    <property type="evidence" value="ECO:0007669"/>
    <property type="project" value="InterPro"/>
</dbReference>
<dbReference type="PROSITE" id="PS50109">
    <property type="entry name" value="HIS_KIN"/>
    <property type="match status" value="1"/>
</dbReference>
<dbReference type="Pfam" id="PF02518">
    <property type="entry name" value="HATPase_c"/>
    <property type="match status" value="1"/>
</dbReference>
<accession>A0A1N6ZHB9</accession>
<comment type="catalytic activity">
    <reaction evidence="1">
        <text>ATP + protein L-histidine = ADP + protein N-phospho-L-histidine.</text>
        <dbReference type="EC" id="2.7.13.3"/>
    </reaction>
</comment>
<dbReference type="InterPro" id="IPR011006">
    <property type="entry name" value="CheY-like_superfamily"/>
</dbReference>
<dbReference type="RefSeq" id="WP_076422665.1">
    <property type="nucleotide sequence ID" value="NZ_FTNM01000004.1"/>
</dbReference>
<feature type="domain" description="Histidine kinase" evidence="11">
    <location>
        <begin position="677"/>
        <end position="909"/>
    </location>
</feature>
<reference evidence="15" key="1">
    <citation type="submission" date="2017-01" db="EMBL/GenBank/DDBJ databases">
        <authorList>
            <person name="Varghese N."/>
            <person name="Submissions S."/>
        </authorList>
    </citation>
    <scope>NUCLEOTIDE SEQUENCE [LARGE SCALE GENOMIC DNA]</scope>
    <source>
        <strain evidence="15">DM9</strain>
    </source>
</reference>
<evidence type="ECO:0000256" key="4">
    <source>
        <dbReference type="ARBA" id="ARBA00022553"/>
    </source>
</evidence>
<dbReference type="PROSITE" id="PS50885">
    <property type="entry name" value="HAMP"/>
    <property type="match status" value="1"/>
</dbReference>
<keyword evidence="7" id="KW-0902">Two-component regulatory system</keyword>
<dbReference type="OrthoDB" id="9797097at2"/>
<dbReference type="InterPro" id="IPR029016">
    <property type="entry name" value="GAF-like_dom_sf"/>
</dbReference>
<dbReference type="CDD" id="cd06225">
    <property type="entry name" value="HAMP"/>
    <property type="match status" value="1"/>
</dbReference>
<proteinExistence type="predicted"/>
<feature type="domain" description="Response regulatory" evidence="12">
    <location>
        <begin position="966"/>
        <end position="1079"/>
    </location>
</feature>
<dbReference type="InterPro" id="IPR005467">
    <property type="entry name" value="His_kinase_dom"/>
</dbReference>
<dbReference type="InterPro" id="IPR003660">
    <property type="entry name" value="HAMP_dom"/>
</dbReference>